<name>A0A8X6U2Y1_NEPPI</name>
<reference evidence="2" key="1">
    <citation type="submission" date="2020-08" db="EMBL/GenBank/DDBJ databases">
        <title>Multicomponent nature underlies the extraordinary mechanical properties of spider dragline silk.</title>
        <authorList>
            <person name="Kono N."/>
            <person name="Nakamura H."/>
            <person name="Mori M."/>
            <person name="Yoshida Y."/>
            <person name="Ohtoshi R."/>
            <person name="Malay A.D."/>
            <person name="Moran D.A.P."/>
            <person name="Tomita M."/>
            <person name="Numata K."/>
            <person name="Arakawa K."/>
        </authorList>
    </citation>
    <scope>NUCLEOTIDE SEQUENCE</scope>
</reference>
<organism evidence="2 3">
    <name type="scientific">Nephila pilipes</name>
    <name type="common">Giant wood spider</name>
    <name type="synonym">Nephila maculata</name>
    <dbReference type="NCBI Taxonomy" id="299642"/>
    <lineage>
        <taxon>Eukaryota</taxon>
        <taxon>Metazoa</taxon>
        <taxon>Ecdysozoa</taxon>
        <taxon>Arthropoda</taxon>
        <taxon>Chelicerata</taxon>
        <taxon>Arachnida</taxon>
        <taxon>Araneae</taxon>
        <taxon>Araneomorphae</taxon>
        <taxon>Entelegynae</taxon>
        <taxon>Araneoidea</taxon>
        <taxon>Nephilidae</taxon>
        <taxon>Nephila</taxon>
    </lineage>
</organism>
<comment type="caution">
    <text evidence="2">The sequence shown here is derived from an EMBL/GenBank/DDBJ whole genome shotgun (WGS) entry which is preliminary data.</text>
</comment>
<evidence type="ECO:0000313" key="3">
    <source>
        <dbReference type="Proteomes" id="UP000887013"/>
    </source>
</evidence>
<dbReference type="EMBL" id="BMAW01022130">
    <property type="protein sequence ID" value="GFT76426.1"/>
    <property type="molecule type" value="Genomic_DNA"/>
</dbReference>
<dbReference type="OrthoDB" id="8067401at2759"/>
<evidence type="ECO:0000256" key="1">
    <source>
        <dbReference type="SAM" id="MobiDB-lite"/>
    </source>
</evidence>
<keyword evidence="3" id="KW-1185">Reference proteome</keyword>
<dbReference type="AlphaFoldDB" id="A0A8X6U2Y1"/>
<protein>
    <submittedName>
        <fullName evidence="2">CCHC-type domain-containing protein</fullName>
    </submittedName>
</protein>
<accession>A0A8X6U2Y1</accession>
<proteinExistence type="predicted"/>
<feature type="region of interest" description="Disordered" evidence="1">
    <location>
        <begin position="113"/>
        <end position="138"/>
    </location>
</feature>
<gene>
    <name evidence="2" type="primary">AVEN_146612_1</name>
    <name evidence="2" type="ORF">NPIL_42801</name>
</gene>
<dbReference type="Proteomes" id="UP000887013">
    <property type="component" value="Unassembled WGS sequence"/>
</dbReference>
<sequence length="138" mass="16097">MWFKITSSRIGRIVETLDDYDTLKLTFKGKQLRKDVRYDKRKSLKDDPVVANNEKKKLNSITHNEIGELKYLNCNNFGYISRDCPLPKPVIIWRKCYKTGNKAKNFISKSEENYSNDGSLSVEHVRENSEESAYLKKA</sequence>
<evidence type="ECO:0000313" key="2">
    <source>
        <dbReference type="EMBL" id="GFT76426.1"/>
    </source>
</evidence>